<evidence type="ECO:0000313" key="9">
    <source>
        <dbReference type="Proteomes" id="UP001178281"/>
    </source>
</evidence>
<comment type="subcellular location">
    <subcellularLocation>
        <location evidence="1">Cell membrane</location>
        <topology evidence="1">Multi-pass membrane protein</topology>
    </subcellularLocation>
</comment>
<dbReference type="EMBL" id="JAUTIX010000001">
    <property type="protein sequence ID" value="MDP0396982.1"/>
    <property type="molecule type" value="Genomic_DNA"/>
</dbReference>
<evidence type="ECO:0000313" key="8">
    <source>
        <dbReference type="EMBL" id="MDP0396982.1"/>
    </source>
</evidence>
<feature type="transmembrane region" description="Helical" evidence="6">
    <location>
        <begin position="385"/>
        <end position="406"/>
    </location>
</feature>
<feature type="transmembrane region" description="Helical" evidence="6">
    <location>
        <begin position="152"/>
        <end position="173"/>
    </location>
</feature>
<feature type="transmembrane region" description="Helical" evidence="6">
    <location>
        <begin position="296"/>
        <end position="314"/>
    </location>
</feature>
<keyword evidence="4 6" id="KW-1133">Transmembrane helix</keyword>
<dbReference type="PANTHER" id="PTHR43124">
    <property type="entry name" value="PURINE EFFLUX PUMP PBUE"/>
    <property type="match status" value="1"/>
</dbReference>
<evidence type="ECO:0000256" key="4">
    <source>
        <dbReference type="ARBA" id="ARBA00022989"/>
    </source>
</evidence>
<evidence type="ECO:0000256" key="6">
    <source>
        <dbReference type="SAM" id="Phobius"/>
    </source>
</evidence>
<dbReference type="GO" id="GO:0005886">
    <property type="term" value="C:plasma membrane"/>
    <property type="evidence" value="ECO:0007669"/>
    <property type="project" value="UniProtKB-SubCell"/>
</dbReference>
<dbReference type="Gene3D" id="1.20.1250.20">
    <property type="entry name" value="MFS general substrate transporter like domains"/>
    <property type="match status" value="1"/>
</dbReference>
<dbReference type="Proteomes" id="UP001178281">
    <property type="component" value="Unassembled WGS sequence"/>
</dbReference>
<evidence type="ECO:0000256" key="2">
    <source>
        <dbReference type="ARBA" id="ARBA00022475"/>
    </source>
</evidence>
<dbReference type="InterPro" id="IPR036259">
    <property type="entry name" value="MFS_trans_sf"/>
</dbReference>
<dbReference type="Pfam" id="PF07690">
    <property type="entry name" value="MFS_1"/>
    <property type="match status" value="1"/>
</dbReference>
<evidence type="ECO:0000256" key="5">
    <source>
        <dbReference type="ARBA" id="ARBA00023136"/>
    </source>
</evidence>
<feature type="domain" description="Major facilitator superfamily (MFS) profile" evidence="7">
    <location>
        <begin position="27"/>
        <end position="411"/>
    </location>
</feature>
<organism evidence="8 9">
    <name type="scientific">Tsukamurella strandjordii</name>
    <dbReference type="NCBI Taxonomy" id="147577"/>
    <lineage>
        <taxon>Bacteria</taxon>
        <taxon>Bacillati</taxon>
        <taxon>Actinomycetota</taxon>
        <taxon>Actinomycetes</taxon>
        <taxon>Mycobacteriales</taxon>
        <taxon>Tsukamurellaceae</taxon>
        <taxon>Tsukamurella</taxon>
    </lineage>
</organism>
<protein>
    <submittedName>
        <fullName evidence="8">MFS transporter</fullName>
    </submittedName>
</protein>
<dbReference type="SUPFAM" id="SSF103473">
    <property type="entry name" value="MFS general substrate transporter"/>
    <property type="match status" value="1"/>
</dbReference>
<evidence type="ECO:0000256" key="3">
    <source>
        <dbReference type="ARBA" id="ARBA00022692"/>
    </source>
</evidence>
<evidence type="ECO:0000256" key="1">
    <source>
        <dbReference type="ARBA" id="ARBA00004651"/>
    </source>
</evidence>
<dbReference type="InterPro" id="IPR020846">
    <property type="entry name" value="MFS_dom"/>
</dbReference>
<feature type="transmembrane region" description="Helical" evidence="6">
    <location>
        <begin position="263"/>
        <end position="284"/>
    </location>
</feature>
<dbReference type="PROSITE" id="PS50850">
    <property type="entry name" value="MFS"/>
    <property type="match status" value="1"/>
</dbReference>
<feature type="transmembrane region" description="Helical" evidence="6">
    <location>
        <begin position="26"/>
        <end position="46"/>
    </location>
</feature>
<feature type="transmembrane region" description="Helical" evidence="6">
    <location>
        <begin position="320"/>
        <end position="338"/>
    </location>
</feature>
<feature type="transmembrane region" description="Helical" evidence="6">
    <location>
        <begin position="66"/>
        <end position="85"/>
    </location>
</feature>
<feature type="transmembrane region" description="Helical" evidence="6">
    <location>
        <begin position="345"/>
        <end position="365"/>
    </location>
</feature>
<dbReference type="PANTHER" id="PTHR43124:SF3">
    <property type="entry name" value="CHLORAMPHENICOL EFFLUX PUMP RV0191"/>
    <property type="match status" value="1"/>
</dbReference>
<dbReference type="GO" id="GO:0022857">
    <property type="term" value="F:transmembrane transporter activity"/>
    <property type="evidence" value="ECO:0007669"/>
    <property type="project" value="InterPro"/>
</dbReference>
<feature type="transmembrane region" description="Helical" evidence="6">
    <location>
        <begin position="92"/>
        <end position="111"/>
    </location>
</feature>
<dbReference type="InterPro" id="IPR001958">
    <property type="entry name" value="Tet-R_TetA/multi-R_MdtG-like"/>
</dbReference>
<keyword evidence="3 6" id="KW-0812">Transmembrane</keyword>
<accession>A0AA90SKF4</accession>
<gene>
    <name evidence="8" type="ORF">Q7X28_03495</name>
</gene>
<dbReference type="CDD" id="cd17324">
    <property type="entry name" value="MFS_NepI_like"/>
    <property type="match status" value="1"/>
</dbReference>
<dbReference type="PRINTS" id="PR01035">
    <property type="entry name" value="TCRTETA"/>
</dbReference>
<keyword evidence="9" id="KW-1185">Reference proteome</keyword>
<dbReference type="RefSeq" id="WP_305110289.1">
    <property type="nucleotide sequence ID" value="NZ_JAUTIX010000001.1"/>
</dbReference>
<feature type="transmembrane region" description="Helical" evidence="6">
    <location>
        <begin position="117"/>
        <end position="140"/>
    </location>
</feature>
<keyword evidence="2" id="KW-1003">Cell membrane</keyword>
<dbReference type="InterPro" id="IPR011701">
    <property type="entry name" value="MFS"/>
</dbReference>
<comment type="caution">
    <text evidence="8">The sequence shown here is derived from an EMBL/GenBank/DDBJ whole genome shotgun (WGS) entry which is preliminary data.</text>
</comment>
<dbReference type="InterPro" id="IPR050189">
    <property type="entry name" value="MFS_Efflux_Transporters"/>
</dbReference>
<sequence>MTDLETGVGAAGGPGATAPPSGRMPVGVYALGASVFALGTSEFVIAGLVTQMSRSLGVSVPQVGQLITFFAIGMLIGAPVMALLTLKMDKKVTLLVSAGVFALAHLLTPLAPNFESIVVLRVVAAVACATELTVAAVMAVSIAGSERTARAIAVIIGGMTLANVIGVPVGSFIGEQFNWESAFLFIGVLSAVSAVLVAVVVHRIPSAHAPDSSLFSIAVTELRSLNQTRVYAALATTVLFEAALFAVYSFVQPVLIDVSHMSPGTVPLVLFAFGVGTFVGISIGGRLAERSPLKNIIVSLMLLIVVMIVFRAVVHSAIPSAIAVTLMGVCGFSMTAALNARVIGFAAAAPTLAVAVSLSAFNVGNAVGPAIGGAVYGRATLVEDVIWAGVALAFLALIAAGLSVVIEKGGRLSNR</sequence>
<evidence type="ECO:0000259" key="7">
    <source>
        <dbReference type="PROSITE" id="PS50850"/>
    </source>
</evidence>
<feature type="transmembrane region" description="Helical" evidence="6">
    <location>
        <begin position="230"/>
        <end position="251"/>
    </location>
</feature>
<keyword evidence="5 6" id="KW-0472">Membrane</keyword>
<dbReference type="AlphaFoldDB" id="A0AA90SKF4"/>
<feature type="transmembrane region" description="Helical" evidence="6">
    <location>
        <begin position="179"/>
        <end position="201"/>
    </location>
</feature>
<name>A0AA90SKF4_9ACTN</name>
<reference evidence="8" key="1">
    <citation type="submission" date="2023-08" db="EMBL/GenBank/DDBJ databases">
        <title>The draft genome of Tsukamurella strandjordii strain 050030.</title>
        <authorList>
            <person name="Zhao F."/>
            <person name="Feng Y."/>
            <person name="Zong Z."/>
        </authorList>
    </citation>
    <scope>NUCLEOTIDE SEQUENCE</scope>
    <source>
        <strain evidence="8">050030</strain>
    </source>
</reference>
<proteinExistence type="predicted"/>